<sequence length="583" mass="59835">MKNTLLRFAAALTPMLAIGFLASPALAYAIFTIGAPTPSAIIVSVPTQFSSTYSASVGGSNVHHCNLSLDGTNQGAMTLTSGTATKTITITTAGTHEVRTTCYDKLETYSAHNQTNVSVSADTSAPSLSPFSFTPALSAGTPTTISTYYSESDFGSGIQSCILTVDGIELLLPGSGLMTLSGGIGSLTGTASKDHTFASSGSHPVVVECSDRAGNTETHTETVTVPIPVDTITPTIGAISPTTATAAASTAISASFSDNIGVTACTLHVNGVLAGDMTRAGTTSGSASMDYIFPSAGSYSTQVNCFDLVGNVGMNTGTVTVTTASTADTISPTVLSINPSSVTTGASTLLSATFADNVGVSSCRLYVNSALVGVMGLSGTTAGTATASYTFPSNGNHSVKVNCSDAAGNTGTYTRTISASSLSSTSPYALQLVKLACPTYGIISVNDPCKAVYYVGIDGKRHAFPNEKAYFTWYTGFDGVLSLDSSTLSSMPLGTNVTYRPGVRMVKFTTLGRVYAVSRYGTLRWVASESAATSLYGSAWNTKIDDISDTFFSDYTFGADINTAADFNVTSEASTVASINVNL</sequence>
<protein>
    <recommendedName>
        <fullName evidence="4">Bacterial Ig-like domain-containing protein</fullName>
    </recommendedName>
</protein>
<feature type="chain" id="PRO_5013930404" description="Bacterial Ig-like domain-containing protein" evidence="1">
    <location>
        <begin position="28"/>
        <end position="583"/>
    </location>
</feature>
<evidence type="ECO:0008006" key="4">
    <source>
        <dbReference type="Google" id="ProtNLM"/>
    </source>
</evidence>
<accession>A0A2H0BRL3</accession>
<proteinExistence type="predicted"/>
<dbReference type="InterPro" id="IPR013783">
    <property type="entry name" value="Ig-like_fold"/>
</dbReference>
<dbReference type="AlphaFoldDB" id="A0A2H0BRL3"/>
<keyword evidence="1" id="KW-0732">Signal</keyword>
<dbReference type="EMBL" id="PCSZ01000070">
    <property type="protein sequence ID" value="PIP60316.1"/>
    <property type="molecule type" value="Genomic_DNA"/>
</dbReference>
<gene>
    <name evidence="2" type="ORF">COX00_03810</name>
</gene>
<evidence type="ECO:0000256" key="1">
    <source>
        <dbReference type="SAM" id="SignalP"/>
    </source>
</evidence>
<feature type="signal peptide" evidence="1">
    <location>
        <begin position="1"/>
        <end position="27"/>
    </location>
</feature>
<organism evidence="2 3">
    <name type="scientific">Candidatus Uhrbacteria bacterium CG22_combo_CG10-13_8_21_14_all_47_17</name>
    <dbReference type="NCBI Taxonomy" id="1975041"/>
    <lineage>
        <taxon>Bacteria</taxon>
        <taxon>Candidatus Uhriibacteriota</taxon>
    </lineage>
</organism>
<comment type="caution">
    <text evidence="2">The sequence shown here is derived from an EMBL/GenBank/DDBJ whole genome shotgun (WGS) entry which is preliminary data.</text>
</comment>
<dbReference type="Proteomes" id="UP000231581">
    <property type="component" value="Unassembled WGS sequence"/>
</dbReference>
<name>A0A2H0BRL3_9BACT</name>
<dbReference type="Gene3D" id="2.60.40.10">
    <property type="entry name" value="Immunoglobulins"/>
    <property type="match status" value="1"/>
</dbReference>
<reference evidence="2 3" key="1">
    <citation type="submission" date="2017-09" db="EMBL/GenBank/DDBJ databases">
        <title>Depth-based differentiation of microbial function through sediment-hosted aquifers and enrichment of novel symbionts in the deep terrestrial subsurface.</title>
        <authorList>
            <person name="Probst A.J."/>
            <person name="Ladd B."/>
            <person name="Jarett J.K."/>
            <person name="Geller-Mcgrath D.E."/>
            <person name="Sieber C.M."/>
            <person name="Emerson J.B."/>
            <person name="Anantharaman K."/>
            <person name="Thomas B.C."/>
            <person name="Malmstrom R."/>
            <person name="Stieglmeier M."/>
            <person name="Klingl A."/>
            <person name="Woyke T."/>
            <person name="Ryan C.M."/>
            <person name="Banfield J.F."/>
        </authorList>
    </citation>
    <scope>NUCLEOTIDE SEQUENCE [LARGE SCALE GENOMIC DNA]</scope>
    <source>
        <strain evidence="2">CG22_combo_CG10-13_8_21_14_all_47_17</strain>
    </source>
</reference>
<dbReference type="CDD" id="cd00146">
    <property type="entry name" value="PKD"/>
    <property type="match status" value="1"/>
</dbReference>
<evidence type="ECO:0000313" key="2">
    <source>
        <dbReference type="EMBL" id="PIP60316.1"/>
    </source>
</evidence>
<dbReference type="Pfam" id="PF17957">
    <property type="entry name" value="Big_7"/>
    <property type="match status" value="1"/>
</dbReference>
<evidence type="ECO:0000313" key="3">
    <source>
        <dbReference type="Proteomes" id="UP000231581"/>
    </source>
</evidence>